<accession>A0A8T9T3T4</accession>
<evidence type="ECO:0008006" key="5">
    <source>
        <dbReference type="Google" id="ProtNLM"/>
    </source>
</evidence>
<feature type="compositionally biased region" description="Basic and acidic residues" evidence="1">
    <location>
        <begin position="32"/>
        <end position="68"/>
    </location>
</feature>
<dbReference type="AlphaFoldDB" id="A0A8T9T3T4"/>
<evidence type="ECO:0000256" key="2">
    <source>
        <dbReference type="SAM" id="SignalP"/>
    </source>
</evidence>
<keyword evidence="4" id="KW-1185">Reference proteome</keyword>
<sequence length="87" mass="9271">MKKLLFAASLFSLSLGAAVAQTAPMQGTMQGDKVKVKEDKMKAKDKDADAKVKANDKKAKMKAEDGKVKANAKKGTIKSKGEAADMR</sequence>
<feature type="signal peptide" evidence="2">
    <location>
        <begin position="1"/>
        <end position="20"/>
    </location>
</feature>
<evidence type="ECO:0000313" key="3">
    <source>
        <dbReference type="EMBL" id="UOR06766.1"/>
    </source>
</evidence>
<gene>
    <name evidence="3" type="ORF">MUN82_06605</name>
</gene>
<keyword evidence="2" id="KW-0732">Signal</keyword>
<dbReference type="Proteomes" id="UP000829925">
    <property type="component" value="Chromosome"/>
</dbReference>
<proteinExistence type="predicted"/>
<dbReference type="RefSeq" id="WP_245096007.1">
    <property type="nucleotide sequence ID" value="NZ_CP095053.1"/>
</dbReference>
<organism evidence="3 4">
    <name type="scientific">Hymenobacter aerilatus</name>
    <dbReference type="NCBI Taxonomy" id="2932251"/>
    <lineage>
        <taxon>Bacteria</taxon>
        <taxon>Pseudomonadati</taxon>
        <taxon>Bacteroidota</taxon>
        <taxon>Cytophagia</taxon>
        <taxon>Cytophagales</taxon>
        <taxon>Hymenobacteraceae</taxon>
        <taxon>Hymenobacter</taxon>
    </lineage>
</organism>
<feature type="region of interest" description="Disordered" evidence="1">
    <location>
        <begin position="27"/>
        <end position="87"/>
    </location>
</feature>
<evidence type="ECO:0000313" key="4">
    <source>
        <dbReference type="Proteomes" id="UP000829925"/>
    </source>
</evidence>
<dbReference type="KEGG" id="haei:MUN82_06605"/>
<reference evidence="3 4" key="1">
    <citation type="submission" date="2022-04" db="EMBL/GenBank/DDBJ databases">
        <title>Hymenobacter sp. isolated from the air.</title>
        <authorList>
            <person name="Won M."/>
            <person name="Lee C.-M."/>
            <person name="Woen H.-Y."/>
            <person name="Kwon S.-W."/>
        </authorList>
    </citation>
    <scope>NUCLEOTIDE SEQUENCE [LARGE SCALE GENOMIC DNA]</scope>
    <source>
        <strain evidence="4">5413 J-13</strain>
    </source>
</reference>
<feature type="chain" id="PRO_5035919482" description="Pentapeptide MXKDX repeat protein" evidence="2">
    <location>
        <begin position="21"/>
        <end position="87"/>
    </location>
</feature>
<name>A0A8T9T3T4_9BACT</name>
<protein>
    <recommendedName>
        <fullName evidence="5">Pentapeptide MXKDX repeat protein</fullName>
    </recommendedName>
</protein>
<dbReference type="EMBL" id="CP095053">
    <property type="protein sequence ID" value="UOR06766.1"/>
    <property type="molecule type" value="Genomic_DNA"/>
</dbReference>
<evidence type="ECO:0000256" key="1">
    <source>
        <dbReference type="SAM" id="MobiDB-lite"/>
    </source>
</evidence>